<name>A0A9P0JUM7_ACAOB</name>
<sequence length="174" mass="19964">MDFQDCRSQCYDNAAVMAGHKNGVNEKLTEINRRALFVNCDNHSLNLVGVHVAKQNVTMVTFFGTIESLYAFFSRSTSRWEKLKEAIPVVIKSKSETRWSANVEAIKPVNNYLEKILGVLEEMTEDKNQTSETRSDAQQLFNRMLKYDFLILLGFWNKVSSALTAFRRGCKIPR</sequence>
<dbReference type="InterPro" id="IPR012337">
    <property type="entry name" value="RNaseH-like_sf"/>
</dbReference>
<dbReference type="AlphaFoldDB" id="A0A9P0JUM7"/>
<gene>
    <name evidence="1" type="ORF">ACAOBT_LOCUS3172</name>
</gene>
<reference evidence="1" key="1">
    <citation type="submission" date="2022-03" db="EMBL/GenBank/DDBJ databases">
        <authorList>
            <person name="Sayadi A."/>
        </authorList>
    </citation>
    <scope>NUCLEOTIDE SEQUENCE</scope>
</reference>
<dbReference type="PANTHER" id="PTHR45749:SF21">
    <property type="entry name" value="DUF4371 DOMAIN-CONTAINING PROTEIN"/>
    <property type="match status" value="1"/>
</dbReference>
<dbReference type="PANTHER" id="PTHR45749">
    <property type="match status" value="1"/>
</dbReference>
<protein>
    <submittedName>
        <fullName evidence="1">Uncharacterized protein</fullName>
    </submittedName>
</protein>
<comment type="caution">
    <text evidence="1">The sequence shown here is derived from an EMBL/GenBank/DDBJ whole genome shotgun (WGS) entry which is preliminary data.</text>
</comment>
<proteinExistence type="predicted"/>
<organism evidence="1 2">
    <name type="scientific">Acanthoscelides obtectus</name>
    <name type="common">Bean weevil</name>
    <name type="synonym">Bruchus obtectus</name>
    <dbReference type="NCBI Taxonomy" id="200917"/>
    <lineage>
        <taxon>Eukaryota</taxon>
        <taxon>Metazoa</taxon>
        <taxon>Ecdysozoa</taxon>
        <taxon>Arthropoda</taxon>
        <taxon>Hexapoda</taxon>
        <taxon>Insecta</taxon>
        <taxon>Pterygota</taxon>
        <taxon>Neoptera</taxon>
        <taxon>Endopterygota</taxon>
        <taxon>Coleoptera</taxon>
        <taxon>Polyphaga</taxon>
        <taxon>Cucujiformia</taxon>
        <taxon>Chrysomeloidea</taxon>
        <taxon>Chrysomelidae</taxon>
        <taxon>Bruchinae</taxon>
        <taxon>Bruchini</taxon>
        <taxon>Acanthoscelides</taxon>
    </lineage>
</organism>
<dbReference type="EMBL" id="CAKOFQ010006682">
    <property type="protein sequence ID" value="CAH1959437.1"/>
    <property type="molecule type" value="Genomic_DNA"/>
</dbReference>
<evidence type="ECO:0000313" key="1">
    <source>
        <dbReference type="EMBL" id="CAH1959437.1"/>
    </source>
</evidence>
<dbReference type="SUPFAM" id="SSF53098">
    <property type="entry name" value="Ribonuclease H-like"/>
    <property type="match status" value="1"/>
</dbReference>
<dbReference type="OrthoDB" id="823504at2759"/>
<dbReference type="Proteomes" id="UP001152888">
    <property type="component" value="Unassembled WGS sequence"/>
</dbReference>
<keyword evidence="2" id="KW-1185">Reference proteome</keyword>
<evidence type="ECO:0000313" key="2">
    <source>
        <dbReference type="Proteomes" id="UP001152888"/>
    </source>
</evidence>
<accession>A0A9P0JUM7</accession>